<reference evidence="1 2" key="1">
    <citation type="submission" date="2023-02" db="EMBL/GenBank/DDBJ databases">
        <title>LHISI_Scaffold_Assembly.</title>
        <authorList>
            <person name="Stuart O.P."/>
            <person name="Cleave R."/>
            <person name="Magrath M.J.L."/>
            <person name="Mikheyev A.S."/>
        </authorList>
    </citation>
    <scope>NUCLEOTIDE SEQUENCE [LARGE SCALE GENOMIC DNA]</scope>
    <source>
        <strain evidence="1">Daus_M_001</strain>
        <tissue evidence="1">Leg muscle</tissue>
    </source>
</reference>
<dbReference type="Proteomes" id="UP001159363">
    <property type="component" value="Chromosome 7"/>
</dbReference>
<organism evidence="1 2">
    <name type="scientific">Dryococelus australis</name>
    <dbReference type="NCBI Taxonomy" id="614101"/>
    <lineage>
        <taxon>Eukaryota</taxon>
        <taxon>Metazoa</taxon>
        <taxon>Ecdysozoa</taxon>
        <taxon>Arthropoda</taxon>
        <taxon>Hexapoda</taxon>
        <taxon>Insecta</taxon>
        <taxon>Pterygota</taxon>
        <taxon>Neoptera</taxon>
        <taxon>Polyneoptera</taxon>
        <taxon>Phasmatodea</taxon>
        <taxon>Verophasmatodea</taxon>
        <taxon>Anareolatae</taxon>
        <taxon>Phasmatidae</taxon>
        <taxon>Eurycanthinae</taxon>
        <taxon>Dryococelus</taxon>
    </lineage>
</organism>
<comment type="caution">
    <text evidence="1">The sequence shown here is derived from an EMBL/GenBank/DDBJ whole genome shotgun (WGS) entry which is preliminary data.</text>
</comment>
<proteinExistence type="predicted"/>
<keyword evidence="2" id="KW-1185">Reference proteome</keyword>
<sequence>MELHAEVAAFLTERNALLATVLNYEDCKLPISLQGKSATVFDTNAKVSSFKRKIIYSLECVVYEDIDCFSLTKSFLDGNNLKIQEKMQNNIHTHLEVLKYLFEYYFPTTQEKMIDDFGWVQTVFSEHKRPPSLNSAKLHICVRQDSPPIRLPKQNTDAARTQNQTFACNYHQLNMKSENCKRMQPQ</sequence>
<name>A0ABQ9H0G7_9NEOP</name>
<feature type="non-terminal residue" evidence="1">
    <location>
        <position position="186"/>
    </location>
</feature>
<accession>A0ABQ9H0G7</accession>
<protein>
    <submittedName>
        <fullName evidence="1">Uncharacterized protein</fullName>
    </submittedName>
</protein>
<evidence type="ECO:0000313" key="1">
    <source>
        <dbReference type="EMBL" id="KAJ8877701.1"/>
    </source>
</evidence>
<dbReference type="EMBL" id="JARBHB010000008">
    <property type="protein sequence ID" value="KAJ8877701.1"/>
    <property type="molecule type" value="Genomic_DNA"/>
</dbReference>
<evidence type="ECO:0000313" key="2">
    <source>
        <dbReference type="Proteomes" id="UP001159363"/>
    </source>
</evidence>
<gene>
    <name evidence="1" type="ORF">PR048_022156</name>
</gene>